<accession>A0A438EA04</accession>
<proteinExistence type="predicted"/>
<evidence type="ECO:0000313" key="3">
    <source>
        <dbReference type="Proteomes" id="UP000288805"/>
    </source>
</evidence>
<dbReference type="EMBL" id="QGNW01001348">
    <property type="protein sequence ID" value="RVW44601.1"/>
    <property type="molecule type" value="Genomic_DNA"/>
</dbReference>
<protein>
    <submittedName>
        <fullName evidence="2">Uncharacterized protein</fullName>
    </submittedName>
</protein>
<reference evidence="2 3" key="1">
    <citation type="journal article" date="2018" name="PLoS Genet.">
        <title>Population sequencing reveals clonal diversity and ancestral inbreeding in the grapevine cultivar Chardonnay.</title>
        <authorList>
            <person name="Roach M.J."/>
            <person name="Johnson D.L."/>
            <person name="Bohlmann J."/>
            <person name="van Vuuren H.J."/>
            <person name="Jones S.J."/>
            <person name="Pretorius I.S."/>
            <person name="Schmidt S.A."/>
            <person name="Borneman A.R."/>
        </authorList>
    </citation>
    <scope>NUCLEOTIDE SEQUENCE [LARGE SCALE GENOMIC DNA]</scope>
    <source>
        <strain evidence="3">cv. Chardonnay</strain>
        <tissue evidence="2">Leaf</tissue>
    </source>
</reference>
<evidence type="ECO:0000256" key="1">
    <source>
        <dbReference type="SAM" id="MobiDB-lite"/>
    </source>
</evidence>
<evidence type="ECO:0000313" key="2">
    <source>
        <dbReference type="EMBL" id="RVW44601.1"/>
    </source>
</evidence>
<feature type="region of interest" description="Disordered" evidence="1">
    <location>
        <begin position="1"/>
        <end position="22"/>
    </location>
</feature>
<gene>
    <name evidence="2" type="ORF">CK203_104465</name>
</gene>
<comment type="caution">
    <text evidence="2">The sequence shown here is derived from an EMBL/GenBank/DDBJ whole genome shotgun (WGS) entry which is preliminary data.</text>
</comment>
<dbReference type="Proteomes" id="UP000288805">
    <property type="component" value="Unassembled WGS sequence"/>
</dbReference>
<dbReference type="AlphaFoldDB" id="A0A438EA04"/>
<sequence length="114" mass="12801">MGALTPWPESPLATPLRQTKQTTMSGRTILQNISGQALYPEIPSRHTKSGCKLPFHLNWGALVQTILHRTLLRCLGHSEAQYVLAELHEGVCGIIQEDDLWHIEPIRKDIIGQQ</sequence>
<name>A0A438EA04_VITVI</name>
<organism evidence="2 3">
    <name type="scientific">Vitis vinifera</name>
    <name type="common">Grape</name>
    <dbReference type="NCBI Taxonomy" id="29760"/>
    <lineage>
        <taxon>Eukaryota</taxon>
        <taxon>Viridiplantae</taxon>
        <taxon>Streptophyta</taxon>
        <taxon>Embryophyta</taxon>
        <taxon>Tracheophyta</taxon>
        <taxon>Spermatophyta</taxon>
        <taxon>Magnoliopsida</taxon>
        <taxon>eudicotyledons</taxon>
        <taxon>Gunneridae</taxon>
        <taxon>Pentapetalae</taxon>
        <taxon>rosids</taxon>
        <taxon>Vitales</taxon>
        <taxon>Vitaceae</taxon>
        <taxon>Viteae</taxon>
        <taxon>Vitis</taxon>
    </lineage>
</organism>